<evidence type="ECO:0000313" key="1">
    <source>
        <dbReference type="EMBL" id="EDL99962.1"/>
    </source>
</evidence>
<accession>A6IJP9</accession>
<reference evidence="2" key="1">
    <citation type="submission" date="2005-09" db="EMBL/GenBank/DDBJ databases">
        <authorList>
            <person name="Mural R.J."/>
            <person name="Li P.W."/>
            <person name="Adams M.D."/>
            <person name="Amanatides P.G."/>
            <person name="Baden-Tillson H."/>
            <person name="Barnstead M."/>
            <person name="Chin S.H."/>
            <person name="Dew I."/>
            <person name="Evans C.A."/>
            <person name="Ferriera S."/>
            <person name="Flanigan M."/>
            <person name="Fosler C."/>
            <person name="Glodek A."/>
            <person name="Gu Z."/>
            <person name="Holt R.A."/>
            <person name="Jennings D."/>
            <person name="Kraft C.L."/>
            <person name="Lu F."/>
            <person name="Nguyen T."/>
            <person name="Nusskern D.R."/>
            <person name="Pfannkoch C.M."/>
            <person name="Sitter C."/>
            <person name="Sutton G.G."/>
            <person name="Venter J.C."/>
            <person name="Wang Z."/>
            <person name="Woodage T."/>
            <person name="Zheng X.H."/>
            <person name="Zhong F."/>
        </authorList>
    </citation>
    <scope>NUCLEOTIDE SEQUENCE [LARGE SCALE GENOMIC DNA]</scope>
    <source>
        <strain>BN</strain>
        <strain evidence="2">Sprague-Dawley</strain>
    </source>
</reference>
<dbReference type="EMBL" id="CH473963">
    <property type="protein sequence ID" value="EDL99962.1"/>
    <property type="molecule type" value="Genomic_DNA"/>
</dbReference>
<organism evidence="1 2">
    <name type="scientific">Rattus norvegicus</name>
    <name type="common">Rat</name>
    <dbReference type="NCBI Taxonomy" id="10116"/>
    <lineage>
        <taxon>Eukaryota</taxon>
        <taxon>Metazoa</taxon>
        <taxon>Chordata</taxon>
        <taxon>Craniata</taxon>
        <taxon>Vertebrata</taxon>
        <taxon>Euteleostomi</taxon>
        <taxon>Mammalia</taxon>
        <taxon>Eutheria</taxon>
        <taxon>Euarchontoglires</taxon>
        <taxon>Glires</taxon>
        <taxon>Rodentia</taxon>
        <taxon>Myomorpha</taxon>
        <taxon>Muroidea</taxon>
        <taxon>Muridae</taxon>
        <taxon>Murinae</taxon>
        <taxon>Rattus</taxon>
    </lineage>
</organism>
<evidence type="ECO:0000313" key="2">
    <source>
        <dbReference type="Proteomes" id="UP000234681"/>
    </source>
</evidence>
<proteinExistence type="predicted"/>
<name>A6IJP9_RAT</name>
<dbReference type="Proteomes" id="UP000234681">
    <property type="component" value="Chromosome 14"/>
</dbReference>
<protein>
    <submittedName>
        <fullName evidence="1">RCG36060</fullName>
    </submittedName>
</protein>
<gene>
    <name evidence="1" type="ORF">rCG_36060</name>
</gene>
<sequence length="15" mass="1652">MSPYAGQRISKQASK</sequence>